<comment type="caution">
    <text evidence="2">The sequence shown here is derived from an EMBL/GenBank/DDBJ whole genome shotgun (WGS) entry which is preliminary data.</text>
</comment>
<feature type="compositionally biased region" description="Basic and acidic residues" evidence="1">
    <location>
        <begin position="105"/>
        <end position="117"/>
    </location>
</feature>
<feature type="region of interest" description="Disordered" evidence="1">
    <location>
        <begin position="97"/>
        <end position="117"/>
    </location>
</feature>
<organism evidence="2 3">
    <name type="scientific">Liparis tanakae</name>
    <name type="common">Tanaka's snailfish</name>
    <dbReference type="NCBI Taxonomy" id="230148"/>
    <lineage>
        <taxon>Eukaryota</taxon>
        <taxon>Metazoa</taxon>
        <taxon>Chordata</taxon>
        <taxon>Craniata</taxon>
        <taxon>Vertebrata</taxon>
        <taxon>Euteleostomi</taxon>
        <taxon>Actinopterygii</taxon>
        <taxon>Neopterygii</taxon>
        <taxon>Teleostei</taxon>
        <taxon>Neoteleostei</taxon>
        <taxon>Acanthomorphata</taxon>
        <taxon>Eupercaria</taxon>
        <taxon>Perciformes</taxon>
        <taxon>Cottioidei</taxon>
        <taxon>Cottales</taxon>
        <taxon>Liparidae</taxon>
        <taxon>Liparis</taxon>
    </lineage>
</organism>
<accession>A0A4Z2HNU8</accession>
<gene>
    <name evidence="2" type="ORF">EYF80_023360</name>
</gene>
<keyword evidence="3" id="KW-1185">Reference proteome</keyword>
<name>A0A4Z2HNU8_9TELE</name>
<reference evidence="2 3" key="1">
    <citation type="submission" date="2019-03" db="EMBL/GenBank/DDBJ databases">
        <title>First draft genome of Liparis tanakae, snailfish: a comprehensive survey of snailfish specific genes.</title>
        <authorList>
            <person name="Kim W."/>
            <person name="Song I."/>
            <person name="Jeong J.-H."/>
            <person name="Kim D."/>
            <person name="Kim S."/>
            <person name="Ryu S."/>
            <person name="Song J.Y."/>
            <person name="Lee S.K."/>
        </authorList>
    </citation>
    <scope>NUCLEOTIDE SEQUENCE [LARGE SCALE GENOMIC DNA]</scope>
    <source>
        <tissue evidence="2">Muscle</tissue>
    </source>
</reference>
<evidence type="ECO:0000256" key="1">
    <source>
        <dbReference type="SAM" id="MobiDB-lite"/>
    </source>
</evidence>
<sequence length="117" mass="13063">MDNGCDSAVIVAGELLKGRGETLELDPRPDTGLERRRKHHDLFDKLLHVEVEGVNDGTSRLVVVVINGYSGKTASDRPLLKHVYLDLRAKVLPQEMGCGTASYPRPDHRWSTEDRSQ</sequence>
<proteinExistence type="predicted"/>
<evidence type="ECO:0000313" key="2">
    <source>
        <dbReference type="EMBL" id="TNN66452.1"/>
    </source>
</evidence>
<dbReference type="AlphaFoldDB" id="A0A4Z2HNU8"/>
<dbReference type="Proteomes" id="UP000314294">
    <property type="component" value="Unassembled WGS sequence"/>
</dbReference>
<protein>
    <submittedName>
        <fullName evidence="2">Uncharacterized protein</fullName>
    </submittedName>
</protein>
<evidence type="ECO:0000313" key="3">
    <source>
        <dbReference type="Proteomes" id="UP000314294"/>
    </source>
</evidence>
<dbReference type="EMBL" id="SRLO01000219">
    <property type="protein sequence ID" value="TNN66452.1"/>
    <property type="molecule type" value="Genomic_DNA"/>
</dbReference>